<gene>
    <name evidence="7" type="primary">LOC113209744</name>
</gene>
<name>A0A6J1SQW4_FRAOC</name>
<evidence type="ECO:0000256" key="2">
    <source>
        <dbReference type="ARBA" id="ARBA00022467"/>
    </source>
</evidence>
<dbReference type="InterPro" id="IPR036886">
    <property type="entry name" value="Villin_headpiece_dom_sf"/>
</dbReference>
<dbReference type="InterPro" id="IPR003128">
    <property type="entry name" value="Villin_headpiece"/>
</dbReference>
<dbReference type="Proteomes" id="UP000504606">
    <property type="component" value="Unplaced"/>
</dbReference>
<accession>A0A6J1SQW4</accession>
<dbReference type="Gene3D" id="1.10.950.10">
    <property type="entry name" value="Villin headpiece domain"/>
    <property type="match status" value="1"/>
</dbReference>
<dbReference type="AlphaFoldDB" id="A0A6J1SQW4"/>
<keyword evidence="2" id="KW-0117">Actin capping</keyword>
<dbReference type="InterPro" id="IPR029006">
    <property type="entry name" value="ADF-H/Gelsolin-like_dom_sf"/>
</dbReference>
<dbReference type="PANTHER" id="PTHR11977:SF57">
    <property type="entry name" value="VILLIN-LIKE PROTEIN QUAIL"/>
    <property type="match status" value="1"/>
</dbReference>
<dbReference type="RefSeq" id="XP_026283203.2">
    <property type="nucleotide sequence ID" value="XM_026427418.2"/>
</dbReference>
<dbReference type="PROSITE" id="PS51257">
    <property type="entry name" value="PROKAR_LIPOPROTEIN"/>
    <property type="match status" value="1"/>
</dbReference>
<dbReference type="SMART" id="SM00262">
    <property type="entry name" value="GEL"/>
    <property type="match status" value="6"/>
</dbReference>
<dbReference type="GO" id="GO:0051014">
    <property type="term" value="P:actin filament severing"/>
    <property type="evidence" value="ECO:0007669"/>
    <property type="project" value="TreeGrafter"/>
</dbReference>
<dbReference type="GO" id="GO:0005737">
    <property type="term" value="C:cytoplasm"/>
    <property type="evidence" value="ECO:0007669"/>
    <property type="project" value="TreeGrafter"/>
</dbReference>
<dbReference type="GO" id="GO:0015629">
    <property type="term" value="C:actin cytoskeleton"/>
    <property type="evidence" value="ECO:0007669"/>
    <property type="project" value="TreeGrafter"/>
</dbReference>
<dbReference type="SUPFAM" id="SSF47050">
    <property type="entry name" value="VHP, Villin headpiece domain"/>
    <property type="match status" value="1"/>
</dbReference>
<dbReference type="GO" id="GO:0008154">
    <property type="term" value="P:actin polymerization or depolymerization"/>
    <property type="evidence" value="ECO:0007669"/>
    <property type="project" value="TreeGrafter"/>
</dbReference>
<evidence type="ECO:0000313" key="7">
    <source>
        <dbReference type="RefSeq" id="XP_026283203.2"/>
    </source>
</evidence>
<evidence type="ECO:0000256" key="3">
    <source>
        <dbReference type="ARBA" id="ARBA00022737"/>
    </source>
</evidence>
<feature type="domain" description="HP" evidence="5">
    <location>
        <begin position="834"/>
        <end position="900"/>
    </location>
</feature>
<protein>
    <submittedName>
        <fullName evidence="7">Villin-1-like isoform X1</fullName>
    </submittedName>
</protein>
<organism evidence="6 7">
    <name type="scientific">Frankliniella occidentalis</name>
    <name type="common">Western flower thrips</name>
    <name type="synonym">Euthrips occidentalis</name>
    <dbReference type="NCBI Taxonomy" id="133901"/>
    <lineage>
        <taxon>Eukaryota</taxon>
        <taxon>Metazoa</taxon>
        <taxon>Ecdysozoa</taxon>
        <taxon>Arthropoda</taxon>
        <taxon>Hexapoda</taxon>
        <taxon>Insecta</taxon>
        <taxon>Pterygota</taxon>
        <taxon>Neoptera</taxon>
        <taxon>Paraneoptera</taxon>
        <taxon>Thysanoptera</taxon>
        <taxon>Terebrantia</taxon>
        <taxon>Thripoidea</taxon>
        <taxon>Thripidae</taxon>
        <taxon>Frankliniella</taxon>
    </lineage>
</organism>
<dbReference type="GO" id="GO:0005546">
    <property type="term" value="F:phosphatidylinositol-4,5-bisphosphate binding"/>
    <property type="evidence" value="ECO:0007669"/>
    <property type="project" value="TreeGrafter"/>
</dbReference>
<dbReference type="PRINTS" id="PR00597">
    <property type="entry name" value="GELSOLIN"/>
</dbReference>
<keyword evidence="3" id="KW-0677">Repeat</keyword>
<evidence type="ECO:0000256" key="4">
    <source>
        <dbReference type="ARBA" id="ARBA00023203"/>
    </source>
</evidence>
<reference evidence="7" key="1">
    <citation type="submission" date="2025-08" db="UniProtKB">
        <authorList>
            <consortium name="RefSeq"/>
        </authorList>
    </citation>
    <scope>IDENTIFICATION</scope>
    <source>
        <tissue evidence="7">Whole organism</tissue>
    </source>
</reference>
<evidence type="ECO:0000259" key="5">
    <source>
        <dbReference type="PROSITE" id="PS51089"/>
    </source>
</evidence>
<proteinExistence type="inferred from homology"/>
<dbReference type="GeneID" id="113209744"/>
<dbReference type="Pfam" id="PF02209">
    <property type="entry name" value="VHP"/>
    <property type="match status" value="1"/>
</dbReference>
<evidence type="ECO:0000256" key="1">
    <source>
        <dbReference type="ARBA" id="ARBA00008418"/>
    </source>
</evidence>
<dbReference type="KEGG" id="foc:113209744"/>
<dbReference type="PROSITE" id="PS51089">
    <property type="entry name" value="HP"/>
    <property type="match status" value="1"/>
</dbReference>
<dbReference type="Gene3D" id="3.40.20.10">
    <property type="entry name" value="Severin"/>
    <property type="match status" value="6"/>
</dbReference>
<dbReference type="OrthoDB" id="6375767at2759"/>
<dbReference type="PANTHER" id="PTHR11977">
    <property type="entry name" value="VILLIN"/>
    <property type="match status" value="1"/>
</dbReference>
<dbReference type="FunFam" id="3.40.20.10:FF:000005">
    <property type="entry name" value="Gelsolin"/>
    <property type="match status" value="1"/>
</dbReference>
<keyword evidence="4" id="KW-0009">Actin-binding</keyword>
<dbReference type="InterPro" id="IPR007123">
    <property type="entry name" value="Gelsolin-like_dom"/>
</dbReference>
<sequence>MRILRNRRQAGEWVSTSVYSTTSSTSCSSSGHSCDSPTEPAFRHVGRHSTGFHVWRVEHLQVVTVPRDQWGTFHDGDSYLLFASSERDQPAGPHTRAREVRGAPLEQHVHVWVGGAAGPDESGAAAYKASELDEALGGRCVLHRELQGFESTRFLAYFKHVGIRVLKGSVSSVGAAEPSASLAALAGGSRLFRVSGRPGRRCPVVTELPSVAWRHFSSGGVFIVSTPHALMLWMGRYAAAAERLQAAQVAAAMRDEGQPRALVLVDEGREVLLPADKFSLMTEALDPRRAALEVHHSPPPSHGAHGLDALDLERAKDRPRVTLYHCADKDDTCMVTEVKSGPLDHSDLSHSDSYIVDRGSVGVWVWLGRLVGERDRVEAMRNAQGFVRKKGYAAHTPITRVTDGCEPAEFRCLFRTWHAAAPVAKSSKTKAKSATTVHTRLDALALRDSPRLAADLRLLDDGSGDARLWRVSRAGLVGVAARRAGRLHSGECYVLHYRYGHPPQHAIFYWLGRTSSGERQATAALWASEKGREVADESGCEAIIVRVLEDREPPSLRAIFKGRLAVLSGEAPPGDDSSSGLPASFLLRVDGSQTYDTRSVQVPRRPSSLRSSSVFVLRSKRAGWFLWCGRSSTGDEREMAKRVATSAGGADLIVVYEGQEKDDFWVALGGPSLAVEEYAVEAKEIEEDSAGHQDTRPARLYACLGASSSAFAVEELPNVSQEELCPDEILILDARDTIFVWIGRNASREARQKATNLAIEYLKTDPASRELDTTIVLLRQGHEPPMFTGFFNSWDPHMWNDYQSFDEVRANLEGRPIPNLSQQSQADLPCIREFEDQDKFPLQLLLDPDISHLPHTVDVFRKELHLTHSDFMSVFGMDYPTFAQLPLWRQHSLKKTAGLF</sequence>
<evidence type="ECO:0000313" key="6">
    <source>
        <dbReference type="Proteomes" id="UP000504606"/>
    </source>
</evidence>
<dbReference type="SMART" id="SM00153">
    <property type="entry name" value="VHP"/>
    <property type="match status" value="1"/>
</dbReference>
<dbReference type="GO" id="GO:0051015">
    <property type="term" value="F:actin filament binding"/>
    <property type="evidence" value="ECO:0007669"/>
    <property type="project" value="InterPro"/>
</dbReference>
<dbReference type="Pfam" id="PF00626">
    <property type="entry name" value="Gelsolin"/>
    <property type="match status" value="4"/>
</dbReference>
<comment type="similarity">
    <text evidence="1">Belongs to the villin/gelsolin family.</text>
</comment>
<keyword evidence="6" id="KW-1185">Reference proteome</keyword>
<dbReference type="InterPro" id="IPR007122">
    <property type="entry name" value="Villin/Gelsolin"/>
</dbReference>
<dbReference type="SUPFAM" id="SSF55753">
    <property type="entry name" value="Actin depolymerizing proteins"/>
    <property type="match status" value="6"/>
</dbReference>
<dbReference type="GO" id="GO:0051016">
    <property type="term" value="P:barbed-end actin filament capping"/>
    <property type="evidence" value="ECO:0007669"/>
    <property type="project" value="TreeGrafter"/>
</dbReference>